<keyword evidence="1" id="KW-0596">Phosphopantetheine</keyword>
<dbReference type="InterPro" id="IPR009081">
    <property type="entry name" value="PP-bd_ACP"/>
</dbReference>
<feature type="domain" description="Carrier" evidence="4">
    <location>
        <begin position="712"/>
        <end position="787"/>
    </location>
</feature>
<dbReference type="InterPro" id="IPR045851">
    <property type="entry name" value="AMP-bd_C_sf"/>
</dbReference>
<dbReference type="PROSITE" id="PS00012">
    <property type="entry name" value="PHOSPHOPANTETHEINE"/>
    <property type="match status" value="1"/>
</dbReference>
<dbReference type="InterPro" id="IPR006162">
    <property type="entry name" value="Ppantetheine_attach_site"/>
</dbReference>
<evidence type="ECO:0000256" key="1">
    <source>
        <dbReference type="ARBA" id="ARBA00022450"/>
    </source>
</evidence>
<dbReference type="NCBIfam" id="TIGR01733">
    <property type="entry name" value="AA-adenyl-dom"/>
    <property type="match status" value="1"/>
</dbReference>
<dbReference type="GO" id="GO:0043041">
    <property type="term" value="P:amino acid activation for nonribosomal peptide biosynthetic process"/>
    <property type="evidence" value="ECO:0007669"/>
    <property type="project" value="TreeGrafter"/>
</dbReference>
<dbReference type="FunFam" id="3.40.50.980:FF:000001">
    <property type="entry name" value="Non-ribosomal peptide synthetase"/>
    <property type="match status" value="1"/>
</dbReference>
<keyword evidence="2" id="KW-0597">Phosphoprotein</keyword>
<dbReference type="Gene3D" id="1.10.1200.10">
    <property type="entry name" value="ACP-like"/>
    <property type="match status" value="1"/>
</dbReference>
<gene>
    <name evidence="5" type="ORF">G3I39_15390</name>
</gene>
<sequence length="803" mass="84961">MTLPQEGGAGPVPAPPALLPTDRPRQSEPAGCTARQRLVLDGAAGAAPEELLLAGFAALLHRYTDQAEFGFRVRTPGAGSFRLNCALGEGTTPAALARSVLEGREPVAEGEEPADFELVLLPRNDGSYVHRTVQLRYDATLFDQETVLRLLTHFRTLVEDALGRPDAPVSRLRLLTDGELRRTLVDWNDTAAELPHESCLHEAFEERAAAAPEAVALIRGAEEWTYGEVNAAANRLARHLRGLGAGVGGRVGICLDRSPELLVAVLGVLKSGSAYVPLDPDYPEQRIAAMVTGTSCAVIVSRSGFASGLAGVGQRIVELDRDAALWADASAEDVDSGVTPGDLAYVIHTSGSTGAPKPIALRHRGVMNNIADLNSRYAVGPGDRVLALSSPSFDMSVYEFLGLTAAGGTVVLPEPALAKDPQHWAELLAAHRITVWNSAPALLELVVEQLEQAAAPPLEALRLALLGGDWVPLSLPDRTRRAAPGLRFVALGGATESSIHSTVYEVGEVDPAWTSIPYGRPMANQRTYILDGSLQPVPPGVAGELHLAGIGLATGYLDRPELTGERFFDWSCGEVTGERLYQTGDVARYGPDGLIELLGRSDFQVKVNGHRIELGEIEAVLRSHEAVREAVVATRRDAAGDLRLVGYVVPHPGRTVRPRVISAHLAGALPQFMVPGAVLVLDRLPLSANGKTDRRALPAPPPPDDGEASYAAPATPTEKAVADIFSTVLSAPKIGANSSFLAAGGDSLQAMRAVSRLSKHFGIKVNVRLLHRGGTVSGVAAAIDQLLNSAPPSAEPNDGGRKR</sequence>
<dbReference type="Pfam" id="PF00550">
    <property type="entry name" value="PP-binding"/>
    <property type="match status" value="1"/>
</dbReference>
<dbReference type="PANTHER" id="PTHR45527">
    <property type="entry name" value="NONRIBOSOMAL PEPTIDE SYNTHETASE"/>
    <property type="match status" value="1"/>
</dbReference>
<dbReference type="InterPro" id="IPR025110">
    <property type="entry name" value="AMP-bd_C"/>
</dbReference>
<dbReference type="RefSeq" id="WP_164357406.1">
    <property type="nucleotide sequence ID" value="NZ_JAAGME010000656.1"/>
</dbReference>
<dbReference type="Pfam" id="PF00501">
    <property type="entry name" value="AMP-binding"/>
    <property type="match status" value="1"/>
</dbReference>
<dbReference type="Pfam" id="PF13193">
    <property type="entry name" value="AMP-binding_C"/>
    <property type="match status" value="1"/>
</dbReference>
<dbReference type="InterPro" id="IPR010071">
    <property type="entry name" value="AA_adenyl_dom"/>
</dbReference>
<dbReference type="InterPro" id="IPR020845">
    <property type="entry name" value="AMP-binding_CS"/>
</dbReference>
<reference evidence="5 6" key="1">
    <citation type="submission" date="2020-01" db="EMBL/GenBank/DDBJ databases">
        <title>Insect and environment-associated Actinomycetes.</title>
        <authorList>
            <person name="Currrie C."/>
            <person name="Chevrette M."/>
            <person name="Carlson C."/>
            <person name="Stubbendieck R."/>
            <person name="Wendt-Pienkowski E."/>
        </authorList>
    </citation>
    <scope>NUCLEOTIDE SEQUENCE [LARGE SCALE GENOMIC DNA]</scope>
    <source>
        <strain evidence="5 6">SID14438</strain>
    </source>
</reference>
<dbReference type="GO" id="GO:0044550">
    <property type="term" value="P:secondary metabolite biosynthetic process"/>
    <property type="evidence" value="ECO:0007669"/>
    <property type="project" value="UniProtKB-ARBA"/>
</dbReference>
<evidence type="ECO:0000259" key="4">
    <source>
        <dbReference type="PROSITE" id="PS50075"/>
    </source>
</evidence>
<name>A0A6N9V6G2_STRMI</name>
<dbReference type="AlphaFoldDB" id="A0A6N9V6G2"/>
<dbReference type="SMART" id="SM00823">
    <property type="entry name" value="PKS_PP"/>
    <property type="match status" value="1"/>
</dbReference>
<dbReference type="GO" id="GO:0017000">
    <property type="term" value="P:antibiotic biosynthetic process"/>
    <property type="evidence" value="ECO:0007669"/>
    <property type="project" value="UniProtKB-ARBA"/>
</dbReference>
<dbReference type="InterPro" id="IPR020806">
    <property type="entry name" value="PKS_PP-bd"/>
</dbReference>
<dbReference type="Gene3D" id="3.30.300.30">
    <property type="match status" value="1"/>
</dbReference>
<evidence type="ECO:0000313" key="5">
    <source>
        <dbReference type="EMBL" id="NEB68420.1"/>
    </source>
</evidence>
<evidence type="ECO:0000256" key="2">
    <source>
        <dbReference type="ARBA" id="ARBA00022553"/>
    </source>
</evidence>
<proteinExistence type="predicted"/>
<protein>
    <submittedName>
        <fullName evidence="5">Amino acid adenylation domain-containing protein</fullName>
    </submittedName>
</protein>
<dbReference type="GO" id="GO:0005737">
    <property type="term" value="C:cytoplasm"/>
    <property type="evidence" value="ECO:0007669"/>
    <property type="project" value="TreeGrafter"/>
</dbReference>
<comment type="caution">
    <text evidence="5">The sequence shown here is derived from an EMBL/GenBank/DDBJ whole genome shotgun (WGS) entry which is preliminary data.</text>
</comment>
<dbReference type="FunFam" id="3.30.300.30:FF:000010">
    <property type="entry name" value="Enterobactin synthetase component F"/>
    <property type="match status" value="1"/>
</dbReference>
<organism evidence="5 6">
    <name type="scientific">Streptomyces microflavus</name>
    <name type="common">Streptomyces lipmanii</name>
    <dbReference type="NCBI Taxonomy" id="1919"/>
    <lineage>
        <taxon>Bacteria</taxon>
        <taxon>Bacillati</taxon>
        <taxon>Actinomycetota</taxon>
        <taxon>Actinomycetes</taxon>
        <taxon>Kitasatosporales</taxon>
        <taxon>Streptomycetaceae</taxon>
        <taxon>Streptomyces</taxon>
    </lineage>
</organism>
<dbReference type="PROSITE" id="PS50075">
    <property type="entry name" value="CARRIER"/>
    <property type="match status" value="1"/>
</dbReference>
<accession>A0A6N9V6G2</accession>
<dbReference type="SUPFAM" id="SSF47336">
    <property type="entry name" value="ACP-like"/>
    <property type="match status" value="1"/>
</dbReference>
<dbReference type="GO" id="GO:0031177">
    <property type="term" value="F:phosphopantetheine binding"/>
    <property type="evidence" value="ECO:0007669"/>
    <property type="project" value="InterPro"/>
</dbReference>
<dbReference type="InterPro" id="IPR000873">
    <property type="entry name" value="AMP-dep_synth/lig_dom"/>
</dbReference>
<evidence type="ECO:0000313" key="6">
    <source>
        <dbReference type="Proteomes" id="UP000471648"/>
    </source>
</evidence>
<dbReference type="Proteomes" id="UP000471648">
    <property type="component" value="Unassembled WGS sequence"/>
</dbReference>
<dbReference type="InterPro" id="IPR036736">
    <property type="entry name" value="ACP-like_sf"/>
</dbReference>
<feature type="region of interest" description="Disordered" evidence="3">
    <location>
        <begin position="1"/>
        <end position="31"/>
    </location>
</feature>
<dbReference type="EMBL" id="JAAGME010000656">
    <property type="protein sequence ID" value="NEB68420.1"/>
    <property type="molecule type" value="Genomic_DNA"/>
</dbReference>
<dbReference type="Gene3D" id="2.30.38.10">
    <property type="entry name" value="Luciferase, Domain 3"/>
    <property type="match status" value="1"/>
</dbReference>
<dbReference type="SUPFAM" id="SSF56801">
    <property type="entry name" value="Acetyl-CoA synthetase-like"/>
    <property type="match status" value="1"/>
</dbReference>
<dbReference type="Gene3D" id="3.30.559.30">
    <property type="entry name" value="Nonribosomal peptide synthetase, condensation domain"/>
    <property type="match status" value="2"/>
</dbReference>
<dbReference type="PANTHER" id="PTHR45527:SF1">
    <property type="entry name" value="FATTY ACID SYNTHASE"/>
    <property type="match status" value="1"/>
</dbReference>
<feature type="region of interest" description="Disordered" evidence="3">
    <location>
        <begin position="690"/>
        <end position="711"/>
    </location>
</feature>
<dbReference type="Gene3D" id="3.40.50.980">
    <property type="match status" value="2"/>
</dbReference>
<evidence type="ECO:0000256" key="3">
    <source>
        <dbReference type="SAM" id="MobiDB-lite"/>
    </source>
</evidence>
<dbReference type="PROSITE" id="PS00455">
    <property type="entry name" value="AMP_BINDING"/>
    <property type="match status" value="1"/>
</dbReference>
<dbReference type="FunFam" id="3.40.50.12780:FF:000012">
    <property type="entry name" value="Non-ribosomal peptide synthetase"/>
    <property type="match status" value="1"/>
</dbReference>